<dbReference type="EMBL" id="NBVN01000006">
    <property type="protein sequence ID" value="PUA31850.1"/>
    <property type="molecule type" value="Genomic_DNA"/>
</dbReference>
<proteinExistence type="predicted"/>
<sequence length="75" mass="8688">MSPKGISNCDCITDNVSIENGIFFKDENWRRLRMLLNECVLRRHYALWLDTPPALIMQVAVTTSKRATTYAFITH</sequence>
<gene>
    <name evidence="1" type="ORF">B7O98_08630</name>
</gene>
<comment type="caution">
    <text evidence="1">The sequence shown here is derived from an EMBL/GenBank/DDBJ whole genome shotgun (WGS) entry which is preliminary data.</text>
</comment>
<evidence type="ECO:0000313" key="1">
    <source>
        <dbReference type="EMBL" id="PUA31850.1"/>
    </source>
</evidence>
<dbReference type="Proteomes" id="UP000244093">
    <property type="component" value="Unassembled WGS sequence"/>
</dbReference>
<protein>
    <submittedName>
        <fullName evidence="1">Uncharacterized protein</fullName>
    </submittedName>
</protein>
<accession>A0A2R7Y2U9</accession>
<name>A0A2R7Y2U9_9CREN</name>
<dbReference type="AlphaFoldDB" id="A0A2R7Y2U9"/>
<reference evidence="1 2" key="1">
    <citation type="journal article" date="2018" name="Syst. Appl. Microbiol.">
        <title>A new symbiotic nanoarchaeote (Candidatus Nanoclepta minutus) and its host (Zestosphaera tikiterensis gen. nov., sp. nov.) from a New Zealand hot spring.</title>
        <authorList>
            <person name="St John E."/>
            <person name="Liu Y."/>
            <person name="Podar M."/>
            <person name="Stott M.B."/>
            <person name="Meneghin J."/>
            <person name="Chen Z."/>
            <person name="Lagutin K."/>
            <person name="Mitchell K."/>
            <person name="Reysenbach A.L."/>
        </authorList>
    </citation>
    <scope>NUCLEOTIDE SEQUENCE [LARGE SCALE GENOMIC DNA]</scope>
    <source>
        <strain evidence="1">NZ3</strain>
    </source>
</reference>
<evidence type="ECO:0000313" key="2">
    <source>
        <dbReference type="Proteomes" id="UP000244093"/>
    </source>
</evidence>
<organism evidence="1 2">
    <name type="scientific">Zestosphaera tikiterensis</name>
    <dbReference type="NCBI Taxonomy" id="1973259"/>
    <lineage>
        <taxon>Archaea</taxon>
        <taxon>Thermoproteota</taxon>
        <taxon>Thermoprotei</taxon>
        <taxon>Desulfurococcales</taxon>
        <taxon>Desulfurococcaceae</taxon>
        <taxon>Zestosphaera</taxon>
    </lineage>
</organism>